<proteinExistence type="predicted"/>
<dbReference type="Proteomes" id="UP000223596">
    <property type="component" value="Unassembled WGS sequence"/>
</dbReference>
<comment type="caution">
    <text evidence="2">The sequence shown here is derived from an EMBL/GenBank/DDBJ whole genome shotgun (WGS) entry which is preliminary data.</text>
</comment>
<dbReference type="EMBL" id="PDBW01000001">
    <property type="protein sequence ID" value="PFH04270.1"/>
    <property type="molecule type" value="Genomic_DNA"/>
</dbReference>
<dbReference type="NCBIfam" id="TIGR02593">
    <property type="entry name" value="CRISPR_cas5"/>
    <property type="match status" value="1"/>
</dbReference>
<evidence type="ECO:0000313" key="2">
    <source>
        <dbReference type="EMBL" id="PFH04270.1"/>
    </source>
</evidence>
<organism evidence="2 3">
    <name type="scientific">Acetivibrio thermocellus AD2</name>
    <dbReference type="NCBI Taxonomy" id="1138384"/>
    <lineage>
        <taxon>Bacteria</taxon>
        <taxon>Bacillati</taxon>
        <taxon>Bacillota</taxon>
        <taxon>Clostridia</taxon>
        <taxon>Eubacteriales</taxon>
        <taxon>Oscillospiraceae</taxon>
        <taxon>Acetivibrio</taxon>
    </lineage>
</organism>
<dbReference type="Gene3D" id="3.30.70.2660">
    <property type="match status" value="1"/>
</dbReference>
<dbReference type="Pfam" id="PF09704">
    <property type="entry name" value="Cas_Cas5d"/>
    <property type="match status" value="1"/>
</dbReference>
<evidence type="ECO:0000313" key="3">
    <source>
        <dbReference type="Proteomes" id="UP000223596"/>
    </source>
</evidence>
<protein>
    <submittedName>
        <fullName evidence="2">CRISPR-associated Cas5 family protein</fullName>
    </submittedName>
</protein>
<dbReference type="InterPro" id="IPR013422">
    <property type="entry name" value="CRISPR-assoc_prot_Cas5_N"/>
</dbReference>
<sequence length="241" mass="26823">MYGLIVTLYAKTASFRDPGAQLYHETMPLPPPSTITGIAGAALGLSFEDALAFMKENAVMVGCNGSSEGRGKDLWNYTKIKSGEITNAIIIRNFLADLKVEIFFACEKREVITRLADAFENPVYAITLGNSDEIAKICSIEIFEEISCEKKKILTNTWLPGDYSRKLKVDWEKVKKAKISLTLKPPIVKKLPCDFEFDANGVRKAVKYLNITFMGDNHILETEAEVLVFGNKFAAVMKHEG</sequence>
<name>A0AB36TNL1_ACETH</name>
<keyword evidence="1" id="KW-0051">Antiviral defense</keyword>
<dbReference type="GO" id="GO:0043571">
    <property type="term" value="P:maintenance of CRISPR repeat elements"/>
    <property type="evidence" value="ECO:0007669"/>
    <property type="project" value="InterPro"/>
</dbReference>
<accession>A0AB36TNL1</accession>
<evidence type="ECO:0000256" key="1">
    <source>
        <dbReference type="ARBA" id="ARBA00023118"/>
    </source>
</evidence>
<gene>
    <name evidence="2" type="ORF">M972_113099</name>
</gene>
<reference evidence="2 3" key="1">
    <citation type="submission" date="2017-09" db="EMBL/GenBank/DDBJ databases">
        <title>Evaluation of Pacific Biosciences Sequencing Technology to Finishing C. thermocellum Genome Sequences.</title>
        <authorList>
            <person name="Brown S."/>
        </authorList>
    </citation>
    <scope>NUCLEOTIDE SEQUENCE [LARGE SCALE GENOMIC DNA]</scope>
    <source>
        <strain evidence="2 3">AD2</strain>
    </source>
</reference>
<dbReference type="InterPro" id="IPR021124">
    <property type="entry name" value="CRISPR-assoc_prot_Cas5"/>
</dbReference>
<dbReference type="GO" id="GO:0051607">
    <property type="term" value="P:defense response to virus"/>
    <property type="evidence" value="ECO:0007669"/>
    <property type="project" value="UniProtKB-KW"/>
</dbReference>
<dbReference type="AlphaFoldDB" id="A0AB36TNL1"/>
<dbReference type="RefSeq" id="WP_003518143.1">
    <property type="nucleotide sequence ID" value="NZ_CP013828.1"/>
</dbReference>